<keyword evidence="8" id="KW-1185">Reference proteome</keyword>
<dbReference type="GO" id="GO:0051082">
    <property type="term" value="F:unfolded protein binding"/>
    <property type="evidence" value="ECO:0007669"/>
    <property type="project" value="UniProtKB-UniRule"/>
</dbReference>
<dbReference type="PANTHER" id="PTHR30111">
    <property type="entry name" value="33 KDA CHAPERONIN"/>
    <property type="match status" value="1"/>
</dbReference>
<dbReference type="PANTHER" id="PTHR30111:SF1">
    <property type="entry name" value="33 KDA CHAPERONIN"/>
    <property type="match status" value="1"/>
</dbReference>
<keyword evidence="2 6" id="KW-0862">Zinc</keyword>
<keyword evidence="3 6" id="KW-1015">Disulfide bond</keyword>
<dbReference type="eggNOG" id="COG1281">
    <property type="taxonomic scope" value="Bacteria"/>
</dbReference>
<name>A0A0M2Q379_PROHO</name>
<accession>A0A0M2Q379</accession>
<reference evidence="7" key="1">
    <citation type="submission" date="2012-04" db="EMBL/GenBank/DDBJ databases">
        <authorList>
            <person name="Borisov I.G."/>
            <person name="Ivanikova N.V."/>
            <person name="Pinevich A.V."/>
        </authorList>
    </citation>
    <scope>NUCLEOTIDE SEQUENCE</scope>
    <source>
        <strain evidence="7">CALU 1027</strain>
    </source>
</reference>
<protein>
    <recommendedName>
        <fullName evidence="6">33 kDa chaperonin</fullName>
    </recommendedName>
    <alternativeName>
        <fullName evidence="6">Heat shock protein 33 homolog</fullName>
        <shortName evidence="6">HSP33</shortName>
    </alternativeName>
</protein>
<gene>
    <name evidence="6" type="primary">hslO</name>
    <name evidence="7" type="ORF">PROH_04680</name>
</gene>
<proteinExistence type="inferred from homology"/>
<dbReference type="RefSeq" id="WP_044077398.1">
    <property type="nucleotide sequence ID" value="NZ_KB235941.1"/>
</dbReference>
<keyword evidence="4 6" id="KW-0143">Chaperone</keyword>
<dbReference type="GO" id="GO:0042026">
    <property type="term" value="P:protein refolding"/>
    <property type="evidence" value="ECO:0007669"/>
    <property type="project" value="TreeGrafter"/>
</dbReference>
<organism evidence="7 8">
    <name type="scientific">Prochlorothrix hollandica PCC 9006 = CALU 1027</name>
    <dbReference type="NCBI Taxonomy" id="317619"/>
    <lineage>
        <taxon>Bacteria</taxon>
        <taxon>Bacillati</taxon>
        <taxon>Cyanobacteriota</taxon>
        <taxon>Cyanophyceae</taxon>
        <taxon>Prochlorotrichales</taxon>
        <taxon>Prochlorotrichaceae</taxon>
        <taxon>Prochlorothrix</taxon>
    </lineage>
</organism>
<dbReference type="Proteomes" id="UP000034681">
    <property type="component" value="Unassembled WGS sequence"/>
</dbReference>
<dbReference type="InterPro" id="IPR000397">
    <property type="entry name" value="Heat_shock_Hsp33"/>
</dbReference>
<dbReference type="CDD" id="cd00498">
    <property type="entry name" value="Hsp33"/>
    <property type="match status" value="1"/>
</dbReference>
<dbReference type="SUPFAM" id="SSF64397">
    <property type="entry name" value="Hsp33 domain"/>
    <property type="match status" value="1"/>
</dbReference>
<evidence type="ECO:0000256" key="1">
    <source>
        <dbReference type="ARBA" id="ARBA00022490"/>
    </source>
</evidence>
<comment type="subcellular location">
    <subcellularLocation>
        <location evidence="6">Cytoplasm</location>
    </subcellularLocation>
</comment>
<dbReference type="Pfam" id="PF01430">
    <property type="entry name" value="HSP33"/>
    <property type="match status" value="1"/>
</dbReference>
<dbReference type="HAMAP" id="MF_00117">
    <property type="entry name" value="HslO"/>
    <property type="match status" value="1"/>
</dbReference>
<comment type="caution">
    <text evidence="7">The sequence shown here is derived from an EMBL/GenBank/DDBJ whole genome shotgun (WGS) entry which is preliminary data.</text>
</comment>
<comment type="similarity">
    <text evidence="6">Belongs to the HSP33 family.</text>
</comment>
<keyword evidence="5 6" id="KW-0676">Redox-active center</keyword>
<evidence type="ECO:0000256" key="5">
    <source>
        <dbReference type="ARBA" id="ARBA00023284"/>
    </source>
</evidence>
<feature type="disulfide bond" description="Redox-active" evidence="6">
    <location>
        <begin position="239"/>
        <end position="241"/>
    </location>
</feature>
<feature type="disulfide bond" description="Redox-active" evidence="6">
    <location>
        <begin position="272"/>
        <end position="275"/>
    </location>
</feature>
<dbReference type="STRING" id="317619.GCA_000332315_04219"/>
<dbReference type="AlphaFoldDB" id="A0A0M2Q379"/>
<dbReference type="Gene3D" id="3.55.30.10">
    <property type="entry name" value="Hsp33 domain"/>
    <property type="match status" value="1"/>
</dbReference>
<evidence type="ECO:0000256" key="6">
    <source>
        <dbReference type="HAMAP-Rule" id="MF_00117"/>
    </source>
</evidence>
<evidence type="ECO:0000256" key="2">
    <source>
        <dbReference type="ARBA" id="ARBA00022833"/>
    </source>
</evidence>
<evidence type="ECO:0000256" key="3">
    <source>
        <dbReference type="ARBA" id="ARBA00023157"/>
    </source>
</evidence>
<dbReference type="InterPro" id="IPR016153">
    <property type="entry name" value="Heat_shock_Hsp33_N"/>
</dbReference>
<dbReference type="OrthoDB" id="9776534at2"/>
<keyword evidence="1 6" id="KW-0963">Cytoplasm</keyword>
<comment type="PTM">
    <text evidence="6">Under oxidizing conditions two disulfide bonds are formed involving the reactive cysteines. Under reducing conditions zinc is bound to the reactive cysteines and the protein is inactive.</text>
</comment>
<dbReference type="EMBL" id="AJTX02000002">
    <property type="protein sequence ID" value="KKJ01718.1"/>
    <property type="molecule type" value="Genomic_DNA"/>
</dbReference>
<dbReference type="PIRSF" id="PIRSF005261">
    <property type="entry name" value="Heat_shock_Hsp33"/>
    <property type="match status" value="1"/>
</dbReference>
<evidence type="ECO:0000313" key="7">
    <source>
        <dbReference type="EMBL" id="KKJ01718.1"/>
    </source>
</evidence>
<evidence type="ECO:0000256" key="4">
    <source>
        <dbReference type="ARBA" id="ARBA00023186"/>
    </source>
</evidence>
<dbReference type="Gene3D" id="3.90.1280.10">
    <property type="entry name" value="HSP33 redox switch-like"/>
    <property type="match status" value="1"/>
</dbReference>
<dbReference type="GO" id="GO:0005737">
    <property type="term" value="C:cytoplasm"/>
    <property type="evidence" value="ECO:0007669"/>
    <property type="project" value="UniProtKB-SubCell"/>
</dbReference>
<dbReference type="SUPFAM" id="SSF118352">
    <property type="entry name" value="HSP33 redox switch-like"/>
    <property type="match status" value="1"/>
</dbReference>
<comment type="function">
    <text evidence="6">Redox regulated molecular chaperone. Protects both thermally unfolding and oxidatively damaged proteins from irreversible aggregation. Plays an important role in the bacterial defense system toward oxidative stress.</text>
</comment>
<dbReference type="GO" id="GO:0044183">
    <property type="term" value="F:protein folding chaperone"/>
    <property type="evidence" value="ECO:0007669"/>
    <property type="project" value="TreeGrafter"/>
</dbReference>
<dbReference type="InterPro" id="IPR016154">
    <property type="entry name" value="Heat_shock_Hsp33_C"/>
</dbReference>
<sequence length="318" mass="33890">MADQLIRATAAHNGIRAVGVITTDVTETARLRHNLSPLATDALGRTMAAGLLLASSMKQPQGRVSLRVRGSGPLRGLMVDAGRDGTVRGYVHNPLAELPLNLAGQQDVGRALGAGYLFVMRDLGYGQPFTSTVELVTGEVGDDVAYFLVSSDQTPSALALGVYADQDGVKGAGGLLIQVLPKAARDEALVALVESRCQHLTGFTPLLRSGQTLPEILDSLLGDLGLHILPEVQDLRFSCRCSFDRVLGALKMLGTAELQDMIETDEGAEAVCDFCGEVYQATVGQLGDLIQELQQNELQQNELQQNELQQNPALTEGV</sequence>
<evidence type="ECO:0000313" key="8">
    <source>
        <dbReference type="Proteomes" id="UP000034681"/>
    </source>
</evidence>
<dbReference type="NCBIfam" id="NF001033">
    <property type="entry name" value="PRK00114.1"/>
    <property type="match status" value="1"/>
</dbReference>